<dbReference type="Proteomes" id="UP000182253">
    <property type="component" value="Unassembled WGS sequence"/>
</dbReference>
<evidence type="ECO:0000313" key="1">
    <source>
        <dbReference type="EMBL" id="OGI61619.1"/>
    </source>
</evidence>
<organism evidence="1 2">
    <name type="scientific">Candidatus Nomurabacteria bacterium RIFCSPHIGHO2_01_FULL_39_9</name>
    <dbReference type="NCBI Taxonomy" id="1801735"/>
    <lineage>
        <taxon>Bacteria</taxon>
        <taxon>Candidatus Nomuraibacteriota</taxon>
    </lineage>
</organism>
<protein>
    <submittedName>
        <fullName evidence="1">Uncharacterized protein</fullName>
    </submittedName>
</protein>
<sequence length="292" mass="33957">MRQKLFKNKRLNQKPKSKNLKIMEEKQKIQKKPKRTLAQKIGYAAALVDFQIHFEQGLTALKIRNTHLKKNETPDPETEKFQSEMEKFKEKKFLKPVAKILKLHPAHPWFSRVKGIGQENIAKVLCFIDINKAPTISSLWKYAGYAVVDGAGERPVKGKELHFNKTLKLMCYRVGTSLIKSHELIKSKGGEGTKFGAFFEKALKQEAMKFESKGMKVLPTVDWKKLEDAEKSENASEYYVHMRAFRRMIKLFLGCLWLYWRQAEGLPIRDPYPVEKLGHTTVIQPYEMIDRD</sequence>
<proteinExistence type="predicted"/>
<dbReference type="EMBL" id="MFTL01000012">
    <property type="protein sequence ID" value="OGI61619.1"/>
    <property type="molecule type" value="Genomic_DNA"/>
</dbReference>
<name>A0A1F6UWD2_9BACT</name>
<accession>A0A1F6UWD2</accession>
<comment type="caution">
    <text evidence="1">The sequence shown here is derived from an EMBL/GenBank/DDBJ whole genome shotgun (WGS) entry which is preliminary data.</text>
</comment>
<reference evidence="1 2" key="1">
    <citation type="journal article" date="2016" name="Nat. Commun.">
        <title>Thousands of microbial genomes shed light on interconnected biogeochemical processes in an aquifer system.</title>
        <authorList>
            <person name="Anantharaman K."/>
            <person name="Brown C.T."/>
            <person name="Hug L.A."/>
            <person name="Sharon I."/>
            <person name="Castelle C.J."/>
            <person name="Probst A.J."/>
            <person name="Thomas B.C."/>
            <person name="Singh A."/>
            <person name="Wilkins M.J."/>
            <person name="Karaoz U."/>
            <person name="Brodie E.L."/>
            <person name="Williams K.H."/>
            <person name="Hubbard S.S."/>
            <person name="Banfield J.F."/>
        </authorList>
    </citation>
    <scope>NUCLEOTIDE SEQUENCE [LARGE SCALE GENOMIC DNA]</scope>
</reference>
<dbReference type="AlphaFoldDB" id="A0A1F6UWD2"/>
<evidence type="ECO:0000313" key="2">
    <source>
        <dbReference type="Proteomes" id="UP000182253"/>
    </source>
</evidence>
<gene>
    <name evidence="1" type="ORF">A2645_00715</name>
</gene>